<dbReference type="InterPro" id="IPR011992">
    <property type="entry name" value="EF-hand-dom_pair"/>
</dbReference>
<evidence type="ECO:0000256" key="1">
    <source>
        <dbReference type="ARBA" id="ARBA00022837"/>
    </source>
</evidence>
<gene>
    <name evidence="4" type="ORF">PCAR00345_LOCUS2959</name>
</gene>
<evidence type="ECO:0000259" key="3">
    <source>
        <dbReference type="PROSITE" id="PS50222"/>
    </source>
</evidence>
<keyword evidence="1" id="KW-0106">Calcium</keyword>
<accession>A0A7S4ESR7</accession>
<dbReference type="PROSITE" id="PS50222">
    <property type="entry name" value="EF_HAND_2"/>
    <property type="match status" value="1"/>
</dbReference>
<feature type="region of interest" description="Disordered" evidence="2">
    <location>
        <begin position="37"/>
        <end position="56"/>
    </location>
</feature>
<reference evidence="4" key="1">
    <citation type="submission" date="2021-01" db="EMBL/GenBank/DDBJ databases">
        <authorList>
            <person name="Corre E."/>
            <person name="Pelletier E."/>
            <person name="Niang G."/>
            <person name="Scheremetjew M."/>
            <person name="Finn R."/>
            <person name="Kale V."/>
            <person name="Holt S."/>
            <person name="Cochrane G."/>
            <person name="Meng A."/>
            <person name="Brown T."/>
            <person name="Cohen L."/>
        </authorList>
    </citation>
    <scope>NUCLEOTIDE SEQUENCE</scope>
    <source>
        <strain evidence="4">CCMP645</strain>
    </source>
</reference>
<dbReference type="InterPro" id="IPR002048">
    <property type="entry name" value="EF_hand_dom"/>
</dbReference>
<dbReference type="SMART" id="SM00054">
    <property type="entry name" value="EFh"/>
    <property type="match status" value="1"/>
</dbReference>
<dbReference type="AlphaFoldDB" id="A0A7S4ESR7"/>
<dbReference type="InterPro" id="IPR018247">
    <property type="entry name" value="EF_Hand_1_Ca_BS"/>
</dbReference>
<dbReference type="Pfam" id="PF13405">
    <property type="entry name" value="EF-hand_6"/>
    <property type="match status" value="1"/>
</dbReference>
<dbReference type="PROSITE" id="PS00018">
    <property type="entry name" value="EF_HAND_1"/>
    <property type="match status" value="1"/>
</dbReference>
<evidence type="ECO:0000313" key="4">
    <source>
        <dbReference type="EMBL" id="CAE0750374.1"/>
    </source>
</evidence>
<feature type="compositionally biased region" description="Basic and acidic residues" evidence="2">
    <location>
        <begin position="9"/>
        <end position="22"/>
    </location>
</feature>
<feature type="region of interest" description="Disordered" evidence="2">
    <location>
        <begin position="1"/>
        <end position="22"/>
    </location>
</feature>
<dbReference type="Gene3D" id="1.10.238.10">
    <property type="entry name" value="EF-hand"/>
    <property type="match status" value="1"/>
</dbReference>
<sequence>MAAQSAAALERKREENIAKKEAERKQKIQEIKQRKAELKLQREEHQSLKQTLEREEELRRLELAKKREENIKAREAQRKERAKTEVAPKSARGHGTKYSKSEILMMKEVFDSYDTDGSGEMTVSELKQALHKYKEGDRTKNSTLQNAFMLCEPVRAPHECHTCRRRFGWFGVRIAGCP</sequence>
<organism evidence="4">
    <name type="scientific">Chrysotila carterae</name>
    <name type="common">Marine alga</name>
    <name type="synonym">Syracosphaera carterae</name>
    <dbReference type="NCBI Taxonomy" id="13221"/>
    <lineage>
        <taxon>Eukaryota</taxon>
        <taxon>Haptista</taxon>
        <taxon>Haptophyta</taxon>
        <taxon>Prymnesiophyceae</taxon>
        <taxon>Isochrysidales</taxon>
        <taxon>Isochrysidaceae</taxon>
        <taxon>Chrysotila</taxon>
    </lineage>
</organism>
<dbReference type="GO" id="GO:0005509">
    <property type="term" value="F:calcium ion binding"/>
    <property type="evidence" value="ECO:0007669"/>
    <property type="project" value="InterPro"/>
</dbReference>
<feature type="compositionally biased region" description="Basic and acidic residues" evidence="2">
    <location>
        <begin position="64"/>
        <end position="86"/>
    </location>
</feature>
<feature type="region of interest" description="Disordered" evidence="2">
    <location>
        <begin position="64"/>
        <end position="98"/>
    </location>
</feature>
<feature type="domain" description="EF-hand" evidence="3">
    <location>
        <begin position="101"/>
        <end position="136"/>
    </location>
</feature>
<name>A0A7S4ESR7_CHRCT</name>
<dbReference type="EMBL" id="HBIZ01005200">
    <property type="protein sequence ID" value="CAE0750374.1"/>
    <property type="molecule type" value="Transcribed_RNA"/>
</dbReference>
<dbReference type="SUPFAM" id="SSF47473">
    <property type="entry name" value="EF-hand"/>
    <property type="match status" value="1"/>
</dbReference>
<proteinExistence type="predicted"/>
<evidence type="ECO:0000256" key="2">
    <source>
        <dbReference type="SAM" id="MobiDB-lite"/>
    </source>
</evidence>
<protein>
    <recommendedName>
        <fullName evidence="3">EF-hand domain-containing protein</fullName>
    </recommendedName>
</protein>